<evidence type="ECO:0000256" key="1">
    <source>
        <dbReference type="SAM" id="SignalP"/>
    </source>
</evidence>
<feature type="signal peptide" evidence="1">
    <location>
        <begin position="1"/>
        <end position="28"/>
    </location>
</feature>
<proteinExistence type="predicted"/>
<protein>
    <submittedName>
        <fullName evidence="2">Putative secreted protein</fullName>
    </submittedName>
</protein>
<accession>A0A2M4DAH5</accession>
<feature type="chain" id="PRO_5014643310" evidence="1">
    <location>
        <begin position="29"/>
        <end position="82"/>
    </location>
</feature>
<dbReference type="AlphaFoldDB" id="A0A2M4DAH5"/>
<name>A0A2M4DAH5_ANODA</name>
<dbReference type="EMBL" id="GGFL01009880">
    <property type="protein sequence ID" value="MBW74058.1"/>
    <property type="molecule type" value="Transcribed_RNA"/>
</dbReference>
<organism evidence="2">
    <name type="scientific">Anopheles darlingi</name>
    <name type="common">Mosquito</name>
    <dbReference type="NCBI Taxonomy" id="43151"/>
    <lineage>
        <taxon>Eukaryota</taxon>
        <taxon>Metazoa</taxon>
        <taxon>Ecdysozoa</taxon>
        <taxon>Arthropoda</taxon>
        <taxon>Hexapoda</taxon>
        <taxon>Insecta</taxon>
        <taxon>Pterygota</taxon>
        <taxon>Neoptera</taxon>
        <taxon>Endopterygota</taxon>
        <taxon>Diptera</taxon>
        <taxon>Nematocera</taxon>
        <taxon>Culicoidea</taxon>
        <taxon>Culicidae</taxon>
        <taxon>Anophelinae</taxon>
        <taxon>Anopheles</taxon>
    </lineage>
</organism>
<reference evidence="2" key="1">
    <citation type="submission" date="2018-01" db="EMBL/GenBank/DDBJ databases">
        <title>An insight into the sialome of Amazonian anophelines.</title>
        <authorList>
            <person name="Ribeiro J.M."/>
            <person name="Scarpassa V."/>
            <person name="Calvo E."/>
        </authorList>
    </citation>
    <scope>NUCLEOTIDE SEQUENCE</scope>
</reference>
<evidence type="ECO:0000313" key="2">
    <source>
        <dbReference type="EMBL" id="MBW74058.1"/>
    </source>
</evidence>
<sequence>MAQRPLQRSLIVSLLLIIILIEVRLAVGHNVGAALFRRFTAASTANATPRRTSAHPSKVHNHLRHRTHIDVVGVEGRTGGTA</sequence>
<keyword evidence="1" id="KW-0732">Signal</keyword>